<sequence>MQQDKRQFMSRPSGLNIVVGIQRPSAEILPRDSTLQFGNRFLTAPNVADLDTKRMLFPMTDVKGLPLTANIKGSSLFCENGFIMPKPVYFPNMSTIDIPQTVNRIQREVNPKWFIKEDYWEEP</sequence>
<dbReference type="EMBL" id="QGLG01000002">
    <property type="protein sequence ID" value="PXY85048.1"/>
    <property type="molecule type" value="Genomic_DNA"/>
</dbReference>
<name>A0ABX5N6T6_9LACO</name>
<protein>
    <submittedName>
        <fullName evidence="1">Uncharacterized protein</fullName>
    </submittedName>
</protein>
<proteinExistence type="predicted"/>
<gene>
    <name evidence="1" type="ORF">DK873_07900</name>
</gene>
<reference evidence="1 2" key="1">
    <citation type="submission" date="2018-05" db="EMBL/GenBank/DDBJ databases">
        <title>Reference genomes for bee gut microbiota database.</title>
        <authorList>
            <person name="Ellegaard K.M."/>
        </authorList>
    </citation>
    <scope>NUCLEOTIDE SEQUENCE [LARGE SCALE GENOMIC DNA]</scope>
    <source>
        <strain evidence="1 2">ESL0184</strain>
    </source>
</reference>
<organism evidence="1 2">
    <name type="scientific">Lactobacillus melliventris</name>
    <dbReference type="NCBI Taxonomy" id="1218507"/>
    <lineage>
        <taxon>Bacteria</taxon>
        <taxon>Bacillati</taxon>
        <taxon>Bacillota</taxon>
        <taxon>Bacilli</taxon>
        <taxon>Lactobacillales</taxon>
        <taxon>Lactobacillaceae</taxon>
        <taxon>Lactobacillus</taxon>
    </lineage>
</organism>
<evidence type="ECO:0000313" key="1">
    <source>
        <dbReference type="EMBL" id="PXY85048.1"/>
    </source>
</evidence>
<keyword evidence="2" id="KW-1185">Reference proteome</keyword>
<dbReference type="Proteomes" id="UP000247698">
    <property type="component" value="Unassembled WGS sequence"/>
</dbReference>
<accession>A0ABX5N6T6</accession>
<comment type="caution">
    <text evidence="1">The sequence shown here is derived from an EMBL/GenBank/DDBJ whole genome shotgun (WGS) entry which is preliminary data.</text>
</comment>
<evidence type="ECO:0000313" key="2">
    <source>
        <dbReference type="Proteomes" id="UP000247698"/>
    </source>
</evidence>